<feature type="domain" description="Microcin J25-processing protein McjB C-terminal" evidence="1">
    <location>
        <begin position="59"/>
        <end position="138"/>
    </location>
</feature>
<sequence>MIKPLKQFAALTKAEKRWFWRCWWLFAKWHLKIRFQPYQKWKEDIFGGDNKESERSLTLSIARAIQLSEMAARNHIFKINCLRRCLVQQQLLSQYGFKLQLHFGVAKEHNKLKAHCWLTHNGALINDSEDVVSTYTELTMAEQQTRQIIGALK</sequence>
<dbReference type="EMBL" id="MJIC01000014">
    <property type="protein sequence ID" value="OFI33853.1"/>
    <property type="molecule type" value="Genomic_DNA"/>
</dbReference>
<evidence type="ECO:0000313" key="2">
    <source>
        <dbReference type="EMBL" id="OFI33853.1"/>
    </source>
</evidence>
<dbReference type="RefSeq" id="WP_070176780.1">
    <property type="nucleotide sequence ID" value="NZ_BMJR01000003.1"/>
</dbReference>
<dbReference type="InterPro" id="IPR032708">
    <property type="entry name" value="McjB_C"/>
</dbReference>
<protein>
    <recommendedName>
        <fullName evidence="1">Microcin J25-processing protein McjB C-terminal domain-containing protein</fullName>
    </recommendedName>
</protein>
<dbReference type="AlphaFoldDB" id="A0A1E8FEE3"/>
<comment type="caution">
    <text evidence="2">The sequence shown here is derived from an EMBL/GenBank/DDBJ whole genome shotgun (WGS) entry which is preliminary data.</text>
</comment>
<name>A0A1E8FEE3_9ALTE</name>
<gene>
    <name evidence="2" type="ORF">BFC17_19995</name>
</gene>
<dbReference type="Proteomes" id="UP000176037">
    <property type="component" value="Unassembled WGS sequence"/>
</dbReference>
<evidence type="ECO:0000313" key="3">
    <source>
        <dbReference type="Proteomes" id="UP000176037"/>
    </source>
</evidence>
<dbReference type="STRING" id="1856405.BFC17_19995"/>
<keyword evidence="3" id="KW-1185">Reference proteome</keyword>
<proteinExistence type="predicted"/>
<reference evidence="2 3" key="1">
    <citation type="submission" date="2016-09" db="EMBL/GenBank/DDBJ databases">
        <title>Alteromonas lipolytica, a new species isolated from sea water.</title>
        <authorList>
            <person name="Wu Y.-H."/>
            <person name="Cheng H."/>
            <person name="Xu X.-W."/>
        </authorList>
    </citation>
    <scope>NUCLEOTIDE SEQUENCE [LARGE SCALE GENOMIC DNA]</scope>
    <source>
        <strain evidence="2 3">JW12</strain>
    </source>
</reference>
<dbReference type="OrthoDB" id="6388335at2"/>
<evidence type="ECO:0000259" key="1">
    <source>
        <dbReference type="Pfam" id="PF13471"/>
    </source>
</evidence>
<dbReference type="Pfam" id="PF13471">
    <property type="entry name" value="Transglut_core3"/>
    <property type="match status" value="1"/>
</dbReference>
<dbReference type="InterPro" id="IPR053521">
    <property type="entry name" value="McjB-like"/>
</dbReference>
<dbReference type="NCBIfam" id="NF033537">
    <property type="entry name" value="lasso_biosyn_B2"/>
    <property type="match status" value="1"/>
</dbReference>
<organism evidence="2 3">
    <name type="scientific">Alteromonas lipolytica</name>
    <dbReference type="NCBI Taxonomy" id="1856405"/>
    <lineage>
        <taxon>Bacteria</taxon>
        <taxon>Pseudomonadati</taxon>
        <taxon>Pseudomonadota</taxon>
        <taxon>Gammaproteobacteria</taxon>
        <taxon>Alteromonadales</taxon>
        <taxon>Alteromonadaceae</taxon>
        <taxon>Alteromonas/Salinimonas group</taxon>
        <taxon>Alteromonas</taxon>
    </lineage>
</organism>
<accession>A0A1E8FEE3</accession>